<organism evidence="2 3">
    <name type="scientific">Flagellimonas maritima</name>
    <dbReference type="NCBI Taxonomy" id="1383885"/>
    <lineage>
        <taxon>Bacteria</taxon>
        <taxon>Pseudomonadati</taxon>
        <taxon>Bacteroidota</taxon>
        <taxon>Flavobacteriia</taxon>
        <taxon>Flavobacteriales</taxon>
        <taxon>Flavobacteriaceae</taxon>
        <taxon>Flagellimonas</taxon>
    </lineage>
</organism>
<dbReference type="Proteomes" id="UP000248536">
    <property type="component" value="Chromosome"/>
</dbReference>
<feature type="region of interest" description="Disordered" evidence="1">
    <location>
        <begin position="92"/>
        <end position="117"/>
    </location>
</feature>
<sequence>MIEAKTKFEKNNLIIDINVPDVDNHRLEIPIANDVNFKELVELLIKIIPVQTKISITNEEIPEGDTADKLQIIQDTVNEIFKGFNSSMDELLEEPKEDESKVEVQEESSIENDDLPF</sequence>
<evidence type="ECO:0000256" key="1">
    <source>
        <dbReference type="SAM" id="MobiDB-lite"/>
    </source>
</evidence>
<feature type="compositionally biased region" description="Acidic residues" evidence="1">
    <location>
        <begin position="105"/>
        <end position="117"/>
    </location>
</feature>
<evidence type="ECO:0000313" key="3">
    <source>
        <dbReference type="Proteomes" id="UP000248536"/>
    </source>
</evidence>
<dbReference type="EMBL" id="CP030104">
    <property type="protein sequence ID" value="AWX44825.1"/>
    <property type="molecule type" value="Genomic_DNA"/>
</dbReference>
<accession>A0A2Z4LSF5</accession>
<dbReference type="OrthoDB" id="9940813at2"/>
<dbReference type="KEGG" id="spon:HME9304_01830"/>
<protein>
    <submittedName>
        <fullName evidence="2">Uncharacterized protein</fullName>
    </submittedName>
</protein>
<name>A0A2Z4LSF5_9FLAO</name>
<proteinExistence type="predicted"/>
<evidence type="ECO:0000313" key="2">
    <source>
        <dbReference type="EMBL" id="AWX44825.1"/>
    </source>
</evidence>
<dbReference type="AlphaFoldDB" id="A0A2Z4LSF5"/>
<gene>
    <name evidence="2" type="ORF">HME9304_01830</name>
</gene>
<reference evidence="2 3" key="1">
    <citation type="submission" date="2018-06" db="EMBL/GenBank/DDBJ databases">
        <title>Spongiibacterium sp. HME9304 Genome sequencing and assembly.</title>
        <authorList>
            <person name="Kang H."/>
            <person name="Kim H."/>
            <person name="Joh K."/>
        </authorList>
    </citation>
    <scope>NUCLEOTIDE SEQUENCE [LARGE SCALE GENOMIC DNA]</scope>
    <source>
        <strain evidence="2 3">HME9304</strain>
    </source>
</reference>
<dbReference type="RefSeq" id="WP_112378268.1">
    <property type="nucleotide sequence ID" value="NZ_CP030104.1"/>
</dbReference>
<keyword evidence="3" id="KW-1185">Reference proteome</keyword>